<dbReference type="eggNOG" id="COG4974">
    <property type="taxonomic scope" value="Bacteria"/>
</dbReference>
<feature type="non-terminal residue" evidence="5">
    <location>
        <position position="1"/>
    </location>
</feature>
<name>F8X420_9BACT</name>
<evidence type="ECO:0000313" key="6">
    <source>
        <dbReference type="Proteomes" id="UP000006420"/>
    </source>
</evidence>
<organism evidence="5 6">
    <name type="scientific">Dysgonomonas mossii DSM 22836</name>
    <dbReference type="NCBI Taxonomy" id="742767"/>
    <lineage>
        <taxon>Bacteria</taxon>
        <taxon>Pseudomonadati</taxon>
        <taxon>Bacteroidota</taxon>
        <taxon>Bacteroidia</taxon>
        <taxon>Bacteroidales</taxon>
        <taxon>Dysgonomonadaceae</taxon>
        <taxon>Dysgonomonas</taxon>
    </lineage>
</organism>
<proteinExistence type="inferred from homology"/>
<dbReference type="AlphaFoldDB" id="F8X420"/>
<evidence type="ECO:0000259" key="4">
    <source>
        <dbReference type="PROSITE" id="PS51898"/>
    </source>
</evidence>
<protein>
    <recommendedName>
        <fullName evidence="4">Tyr recombinase domain-containing protein</fullName>
    </recommendedName>
</protein>
<dbReference type="InterPro" id="IPR002104">
    <property type="entry name" value="Integrase_catalytic"/>
</dbReference>
<dbReference type="GO" id="GO:0006310">
    <property type="term" value="P:DNA recombination"/>
    <property type="evidence" value="ECO:0007669"/>
    <property type="project" value="UniProtKB-KW"/>
</dbReference>
<evidence type="ECO:0000256" key="1">
    <source>
        <dbReference type="ARBA" id="ARBA00008857"/>
    </source>
</evidence>
<keyword evidence="2" id="KW-0238">DNA-binding</keyword>
<keyword evidence="3" id="KW-0233">DNA recombination</keyword>
<dbReference type="Pfam" id="PF00589">
    <property type="entry name" value="Phage_integrase"/>
    <property type="match status" value="1"/>
</dbReference>
<dbReference type="Gene3D" id="1.10.443.10">
    <property type="entry name" value="Intergrase catalytic core"/>
    <property type="match status" value="1"/>
</dbReference>
<sequence length="121" mass="14323">THKLDHPLFYNQRRQALSRGGITHILRKYAHMVKDKNMPEKITPHILRHSKAMHLLQAGYTMVVIRDWLGHVSVQTTEIYATLDIEAKRKLLEESFPDNIPDCDFLDWNKNDNLINFLKRF</sequence>
<evidence type="ECO:0000313" key="5">
    <source>
        <dbReference type="EMBL" id="EGK05066.1"/>
    </source>
</evidence>
<reference evidence="5 6" key="1">
    <citation type="submission" date="2011-04" db="EMBL/GenBank/DDBJ databases">
        <title>The Genome Sequence of Dysgonomonas mossii DSM 22836.</title>
        <authorList>
            <consortium name="The Broad Institute Genome Sequencing Platform"/>
            <person name="Earl A."/>
            <person name="Ward D."/>
            <person name="Feldgarden M."/>
            <person name="Gevers D."/>
            <person name="Pudlo N."/>
            <person name="Martens E."/>
            <person name="Allen-Vercoe E."/>
            <person name="Young S.K."/>
            <person name="Zeng Q."/>
            <person name="Gargeya S."/>
            <person name="Fitzgerald M."/>
            <person name="Haas B."/>
            <person name="Abouelleil A."/>
            <person name="Alvarado L."/>
            <person name="Arachchi H.M."/>
            <person name="Berlin A."/>
            <person name="Brown A."/>
            <person name="Chapman S.B."/>
            <person name="Chen Z."/>
            <person name="Dunbar C."/>
            <person name="Freedman E."/>
            <person name="Gearin G."/>
            <person name="Gellesch M."/>
            <person name="Goldberg J."/>
            <person name="Griggs A."/>
            <person name="Gujja S."/>
            <person name="Heiman D."/>
            <person name="Howarth C."/>
            <person name="Larson L."/>
            <person name="Lui A."/>
            <person name="MacDonald P.J.P."/>
            <person name="Mehta T."/>
            <person name="Montmayeur A."/>
            <person name="Murphy C."/>
            <person name="Neiman D."/>
            <person name="Pearson M."/>
            <person name="Priest M."/>
            <person name="Roberts A."/>
            <person name="Saif S."/>
            <person name="Shea T."/>
            <person name="Shenoy N."/>
            <person name="Sisk P."/>
            <person name="Stolte C."/>
            <person name="Sykes S."/>
            <person name="Yandava C."/>
            <person name="Wortman J."/>
            <person name="Nusbaum C."/>
            <person name="Birren B."/>
        </authorList>
    </citation>
    <scope>NUCLEOTIDE SEQUENCE [LARGE SCALE GENOMIC DNA]</scope>
    <source>
        <strain evidence="5 6">DSM 22836</strain>
    </source>
</reference>
<dbReference type="PANTHER" id="PTHR30349:SF41">
    <property type="entry name" value="INTEGRASE_RECOMBINASE PROTEIN MJ0367-RELATED"/>
    <property type="match status" value="1"/>
</dbReference>
<evidence type="ECO:0000256" key="2">
    <source>
        <dbReference type="ARBA" id="ARBA00023125"/>
    </source>
</evidence>
<accession>F8X420</accession>
<dbReference type="PANTHER" id="PTHR30349">
    <property type="entry name" value="PHAGE INTEGRASE-RELATED"/>
    <property type="match status" value="1"/>
</dbReference>
<comment type="caution">
    <text evidence="5">The sequence shown here is derived from an EMBL/GenBank/DDBJ whole genome shotgun (WGS) entry which is preliminary data.</text>
</comment>
<dbReference type="PROSITE" id="PS51898">
    <property type="entry name" value="TYR_RECOMBINASE"/>
    <property type="match status" value="1"/>
</dbReference>
<dbReference type="InterPro" id="IPR011010">
    <property type="entry name" value="DNA_brk_join_enz"/>
</dbReference>
<gene>
    <name evidence="5" type="ORF">HMPREF9456_02979</name>
</gene>
<feature type="domain" description="Tyr recombinase" evidence="4">
    <location>
        <begin position="1"/>
        <end position="93"/>
    </location>
</feature>
<dbReference type="EMBL" id="ADLW01000018">
    <property type="protein sequence ID" value="EGK05066.1"/>
    <property type="molecule type" value="Genomic_DNA"/>
</dbReference>
<evidence type="ECO:0000256" key="3">
    <source>
        <dbReference type="ARBA" id="ARBA00023172"/>
    </source>
</evidence>
<dbReference type="GeneID" id="78083584"/>
<dbReference type="InterPro" id="IPR050090">
    <property type="entry name" value="Tyrosine_recombinase_XerCD"/>
</dbReference>
<keyword evidence="6" id="KW-1185">Reference proteome</keyword>
<dbReference type="RefSeq" id="WP_006844343.1">
    <property type="nucleotide sequence ID" value="NZ_GL892011.1"/>
</dbReference>
<dbReference type="STRING" id="742767.HMPREF9456_02979"/>
<dbReference type="InterPro" id="IPR013762">
    <property type="entry name" value="Integrase-like_cat_sf"/>
</dbReference>
<comment type="similarity">
    <text evidence="1">Belongs to the 'phage' integrase family.</text>
</comment>
<dbReference type="Proteomes" id="UP000006420">
    <property type="component" value="Unassembled WGS sequence"/>
</dbReference>
<dbReference type="GO" id="GO:0003677">
    <property type="term" value="F:DNA binding"/>
    <property type="evidence" value="ECO:0007669"/>
    <property type="project" value="UniProtKB-KW"/>
</dbReference>
<dbReference type="HOGENOM" id="CLU_2031478_0_0_10"/>
<dbReference type="SUPFAM" id="SSF56349">
    <property type="entry name" value="DNA breaking-rejoining enzymes"/>
    <property type="match status" value="1"/>
</dbReference>
<dbReference type="GO" id="GO:0015074">
    <property type="term" value="P:DNA integration"/>
    <property type="evidence" value="ECO:0007669"/>
    <property type="project" value="InterPro"/>
</dbReference>